<dbReference type="STRING" id="1705562.AMS69_17300"/>
<evidence type="ECO:0000256" key="2">
    <source>
        <dbReference type="ARBA" id="ARBA00022679"/>
    </source>
</evidence>
<keyword evidence="5" id="KW-1185">Reference proteome</keyword>
<evidence type="ECO:0000256" key="1">
    <source>
        <dbReference type="ARBA" id="ARBA00022603"/>
    </source>
</evidence>
<keyword evidence="2 4" id="KW-0808">Transferase</keyword>
<dbReference type="EMBL" id="LIUF01000006">
    <property type="protein sequence ID" value="KOX91863.1"/>
    <property type="molecule type" value="Genomic_DNA"/>
</dbReference>
<dbReference type="Pfam" id="PF01596">
    <property type="entry name" value="Methyltransf_3"/>
    <property type="match status" value="1"/>
</dbReference>
<reference evidence="4 5" key="1">
    <citation type="submission" date="2015-08" db="EMBL/GenBank/DDBJ databases">
        <title>Genomes of Isolates from Cabo Rojo, PR.</title>
        <authorList>
            <person name="Sanchez-Nieves R.L."/>
            <person name="Montalvo-Rodriguez R."/>
        </authorList>
    </citation>
    <scope>NUCLEOTIDE SEQUENCE [LARGE SCALE GENOMIC DNA]</scope>
    <source>
        <strain evidence="4 5">SL3</strain>
    </source>
</reference>
<dbReference type="SUPFAM" id="SSF53335">
    <property type="entry name" value="S-adenosyl-L-methionine-dependent methyltransferases"/>
    <property type="match status" value="1"/>
</dbReference>
<dbReference type="GO" id="GO:0008171">
    <property type="term" value="F:O-methyltransferase activity"/>
    <property type="evidence" value="ECO:0007669"/>
    <property type="project" value="InterPro"/>
</dbReference>
<keyword evidence="3" id="KW-0949">S-adenosyl-L-methionine</keyword>
<protein>
    <submittedName>
        <fullName evidence="4">Methyltransferase</fullName>
    </submittedName>
</protein>
<dbReference type="CDD" id="cd02440">
    <property type="entry name" value="AdoMet_MTases"/>
    <property type="match status" value="1"/>
</dbReference>
<dbReference type="Proteomes" id="UP000037729">
    <property type="component" value="Unassembled WGS sequence"/>
</dbReference>
<gene>
    <name evidence="4" type="ORF">AMS69_17300</name>
</gene>
<proteinExistence type="predicted"/>
<comment type="caution">
    <text evidence="4">The sequence shown here is derived from an EMBL/GenBank/DDBJ whole genome shotgun (WGS) entry which is preliminary data.</text>
</comment>
<evidence type="ECO:0000313" key="5">
    <source>
        <dbReference type="Proteomes" id="UP000037729"/>
    </source>
</evidence>
<dbReference type="PATRIC" id="fig|1705562.3.peg.3854"/>
<evidence type="ECO:0000256" key="3">
    <source>
        <dbReference type="ARBA" id="ARBA00022691"/>
    </source>
</evidence>
<dbReference type="Gene3D" id="3.40.50.150">
    <property type="entry name" value="Vaccinia Virus protein VP39"/>
    <property type="match status" value="1"/>
</dbReference>
<dbReference type="InterPro" id="IPR002935">
    <property type="entry name" value="SAM_O-MeTrfase"/>
</dbReference>
<dbReference type="RefSeq" id="WP_053969299.1">
    <property type="nucleotide sequence ID" value="NZ_LIUF01000006.1"/>
</dbReference>
<dbReference type="PANTHER" id="PTHR43167">
    <property type="entry name" value="PUTATIVE (AFU_ORTHOLOGUE AFUA_6G01830)-RELATED"/>
    <property type="match status" value="1"/>
</dbReference>
<evidence type="ECO:0000313" key="4">
    <source>
        <dbReference type="EMBL" id="KOX91863.1"/>
    </source>
</evidence>
<organism evidence="4 5">
    <name type="scientific">Haloarcula rubripromontorii</name>
    <dbReference type="NCBI Taxonomy" id="1705562"/>
    <lineage>
        <taxon>Archaea</taxon>
        <taxon>Methanobacteriati</taxon>
        <taxon>Methanobacteriota</taxon>
        <taxon>Stenosarchaea group</taxon>
        <taxon>Halobacteria</taxon>
        <taxon>Halobacteriales</taxon>
        <taxon>Haloarculaceae</taxon>
        <taxon>Haloarcula</taxon>
    </lineage>
</organism>
<name>A0A0N0BN18_9EURY</name>
<sequence>MDETPLPTVTEQFARTLAPASDAVIEEMDAKADREGFPTVGPAVGGWLRLVARMVDADRVFEFGSGFGYSAYWMAPAVPDDGQIVLTEIDADELEEAREFLDRGGFADQAVFEHGDAIETVENYGGPFDVVLIDNEKHRYAEAFEAVREKVPVGGAVVADNMIEAGSLEFEAVQALLDGTDVDANETSRGIAAYLECVSDDPEFETGLLPLGEGVAVSVRME</sequence>
<dbReference type="PROSITE" id="PS51682">
    <property type="entry name" value="SAM_OMT_I"/>
    <property type="match status" value="1"/>
</dbReference>
<accession>A0A0N0BN18</accession>
<keyword evidence="1 4" id="KW-0489">Methyltransferase</keyword>
<dbReference type="AlphaFoldDB" id="A0A0N0BN18"/>
<dbReference type="InterPro" id="IPR029063">
    <property type="entry name" value="SAM-dependent_MTases_sf"/>
</dbReference>
<dbReference type="OrthoDB" id="21414at2157"/>
<dbReference type="PANTHER" id="PTHR43167:SF1">
    <property type="entry name" value="PUTATIVE (AFU_ORTHOLOGUE AFUA_6G01830)-RELATED"/>
    <property type="match status" value="1"/>
</dbReference>
<dbReference type="GO" id="GO:0032259">
    <property type="term" value="P:methylation"/>
    <property type="evidence" value="ECO:0007669"/>
    <property type="project" value="UniProtKB-KW"/>
</dbReference>